<keyword evidence="2" id="KW-0808">Transferase</keyword>
<organism evidence="6">
    <name type="scientific">hydrothermal vent metagenome</name>
    <dbReference type="NCBI Taxonomy" id="652676"/>
    <lineage>
        <taxon>unclassified sequences</taxon>
        <taxon>metagenomes</taxon>
        <taxon>ecological metagenomes</taxon>
    </lineage>
</organism>
<dbReference type="Pfam" id="PF00072">
    <property type="entry name" value="Response_reg"/>
    <property type="match status" value="1"/>
</dbReference>
<dbReference type="PROSITE" id="PS50110">
    <property type="entry name" value="RESPONSE_REGULATORY"/>
    <property type="match status" value="1"/>
</dbReference>
<dbReference type="PANTHER" id="PTHR43065">
    <property type="entry name" value="SENSOR HISTIDINE KINASE"/>
    <property type="match status" value="1"/>
</dbReference>
<dbReference type="InterPro" id="IPR036097">
    <property type="entry name" value="HisK_dim/P_sf"/>
</dbReference>
<dbReference type="Gene3D" id="3.30.565.10">
    <property type="entry name" value="Histidine kinase-like ATPase, C-terminal domain"/>
    <property type="match status" value="1"/>
</dbReference>
<protein>
    <submittedName>
        <fullName evidence="6">Uncharacterized protein</fullName>
    </submittedName>
</protein>
<gene>
    <name evidence="6" type="ORF">MNBD_CHLOROFLEXI01-2724</name>
</gene>
<dbReference type="InterPro" id="IPR005467">
    <property type="entry name" value="His_kinase_dom"/>
</dbReference>
<keyword evidence="1" id="KW-0597">Phosphoprotein</keyword>
<dbReference type="SMART" id="SM00065">
    <property type="entry name" value="GAF"/>
    <property type="match status" value="1"/>
</dbReference>
<dbReference type="SMART" id="SM00388">
    <property type="entry name" value="HisKA"/>
    <property type="match status" value="1"/>
</dbReference>
<evidence type="ECO:0000256" key="2">
    <source>
        <dbReference type="ARBA" id="ARBA00022679"/>
    </source>
</evidence>
<dbReference type="InterPro" id="IPR029016">
    <property type="entry name" value="GAF-like_dom_sf"/>
</dbReference>
<dbReference type="InterPro" id="IPR003661">
    <property type="entry name" value="HisK_dim/P_dom"/>
</dbReference>
<dbReference type="PROSITE" id="PS50109">
    <property type="entry name" value="HIS_KIN"/>
    <property type="match status" value="1"/>
</dbReference>
<dbReference type="InterPro" id="IPR004358">
    <property type="entry name" value="Sig_transdc_His_kin-like_C"/>
</dbReference>
<proteinExistence type="predicted"/>
<dbReference type="SUPFAM" id="SSF52172">
    <property type="entry name" value="CheY-like"/>
    <property type="match status" value="1"/>
</dbReference>
<evidence type="ECO:0000256" key="1">
    <source>
        <dbReference type="ARBA" id="ARBA00022553"/>
    </source>
</evidence>
<dbReference type="Gene3D" id="3.30.450.20">
    <property type="entry name" value="PAS domain"/>
    <property type="match status" value="1"/>
</dbReference>
<evidence type="ECO:0000259" key="4">
    <source>
        <dbReference type="PROSITE" id="PS50109"/>
    </source>
</evidence>
<accession>A0A3B0ULL0</accession>
<reference evidence="6" key="1">
    <citation type="submission" date="2018-06" db="EMBL/GenBank/DDBJ databases">
        <authorList>
            <person name="Zhirakovskaya E."/>
        </authorList>
    </citation>
    <scope>NUCLEOTIDE SEQUENCE</scope>
</reference>
<dbReference type="SUPFAM" id="SSF55781">
    <property type="entry name" value="GAF domain-like"/>
    <property type="match status" value="1"/>
</dbReference>
<evidence type="ECO:0000259" key="5">
    <source>
        <dbReference type="PROSITE" id="PS50110"/>
    </source>
</evidence>
<feature type="domain" description="Response regulatory" evidence="5">
    <location>
        <begin position="30"/>
        <end position="153"/>
    </location>
</feature>
<dbReference type="Pfam" id="PF00512">
    <property type="entry name" value="HisKA"/>
    <property type="match status" value="1"/>
</dbReference>
<dbReference type="InterPro" id="IPR003018">
    <property type="entry name" value="GAF"/>
</dbReference>
<dbReference type="InterPro" id="IPR001789">
    <property type="entry name" value="Sig_transdc_resp-reg_receiver"/>
</dbReference>
<dbReference type="PRINTS" id="PR00344">
    <property type="entry name" value="BCTRLSENSOR"/>
</dbReference>
<dbReference type="Pfam" id="PF13185">
    <property type="entry name" value="GAF_2"/>
    <property type="match status" value="1"/>
</dbReference>
<evidence type="ECO:0000256" key="3">
    <source>
        <dbReference type="ARBA" id="ARBA00022777"/>
    </source>
</evidence>
<dbReference type="InterPro" id="IPR011006">
    <property type="entry name" value="CheY-like_superfamily"/>
</dbReference>
<dbReference type="SUPFAM" id="SSF55874">
    <property type="entry name" value="ATPase domain of HSP90 chaperone/DNA topoisomerase II/histidine kinase"/>
    <property type="match status" value="1"/>
</dbReference>
<dbReference type="PANTHER" id="PTHR43065:SF42">
    <property type="entry name" value="TWO-COMPONENT SENSOR PPRA"/>
    <property type="match status" value="1"/>
</dbReference>
<dbReference type="SMART" id="SM00387">
    <property type="entry name" value="HATPase_c"/>
    <property type="match status" value="1"/>
</dbReference>
<name>A0A3B0ULL0_9ZZZZ</name>
<dbReference type="SUPFAM" id="SSF47384">
    <property type="entry name" value="Homodimeric domain of signal transducing histidine kinase"/>
    <property type="match status" value="1"/>
</dbReference>
<dbReference type="GO" id="GO:0000155">
    <property type="term" value="F:phosphorelay sensor kinase activity"/>
    <property type="evidence" value="ECO:0007669"/>
    <property type="project" value="InterPro"/>
</dbReference>
<keyword evidence="3" id="KW-0418">Kinase</keyword>
<feature type="domain" description="Histidine kinase" evidence="4">
    <location>
        <begin position="480"/>
        <end position="694"/>
    </location>
</feature>
<dbReference type="CDD" id="cd17574">
    <property type="entry name" value="REC_OmpR"/>
    <property type="match status" value="1"/>
</dbReference>
<dbReference type="SUPFAM" id="SSF55785">
    <property type="entry name" value="PYP-like sensor domain (PAS domain)"/>
    <property type="match status" value="1"/>
</dbReference>
<dbReference type="CDD" id="cd00082">
    <property type="entry name" value="HisKA"/>
    <property type="match status" value="1"/>
</dbReference>
<dbReference type="Pfam" id="PF02518">
    <property type="entry name" value="HATPase_c"/>
    <property type="match status" value="1"/>
</dbReference>
<dbReference type="EMBL" id="UOEU01000262">
    <property type="protein sequence ID" value="VAW31638.1"/>
    <property type="molecule type" value="Genomic_DNA"/>
</dbReference>
<dbReference type="Gene3D" id="1.10.287.130">
    <property type="match status" value="1"/>
</dbReference>
<dbReference type="Gene3D" id="3.30.450.40">
    <property type="match status" value="1"/>
</dbReference>
<dbReference type="InterPro" id="IPR003594">
    <property type="entry name" value="HATPase_dom"/>
</dbReference>
<evidence type="ECO:0000313" key="6">
    <source>
        <dbReference type="EMBL" id="VAW31638.1"/>
    </source>
</evidence>
<dbReference type="InterPro" id="IPR036890">
    <property type="entry name" value="HATPase_C_sf"/>
</dbReference>
<sequence>MLEHTEKKTSVLSRAEVAVRQGPAAEKRSHILIVDDEPEITESLSDFLVKKADFLVSSARDGQEAIDFLQASINLTVPEVDLVLLDMRMPNLSGLDVLNWIREHTTLQYTRVVLLTAAAGSSEKVEALTAGADDYITKPYRPQELLARVITILRTQQLEKQLQSQSQQLATLNRIVQTVAATLEASKVFTTAVSGIEQLLDIELAGVLMVEGGDKLRYQNLHGQGGALPVTAVPPIPVGAGLLGIAFQEQTAVILNQPVTDDRFQTEIDAPPNFQVDSLIAAPLVVRGRPVGLINAFNKRNGRFSEVDLDLFASLASAMSAAVENAWLFNRIRQRQQEILESRNTLQALIDGIPHPIYTINDDWQLIGINKSKADELETVPEHLVNKICYQTFFNRTQPCDHCLAAQTLTQKQVQQWTINWKGDDHLPREWQVNAYPIPSRQASSARAVILWQDRTEERRLESSLLQAGKLAAIGQLAAGVAHEINNPLTAIIANAEMLKMFIPEEDENYEAVDLIALAGDRAAKVVRGLLNFSRQEHYTLTAGDVNQSIQQTLDLVRYQLNMANAEVIQNMAENLPPVVASWEHLKSVWLNLIVNARDAVTQLPHKGQIQISTQLSAERDAVQVIVQDNGKGMSQAELVHIFEPFYTTKDPGKGTGLGLATSHRIIEQHGGEINVVSAPNEGATFIIRLPVNGNGNSQT</sequence>
<dbReference type="Gene3D" id="3.40.50.2300">
    <property type="match status" value="1"/>
</dbReference>
<dbReference type="AlphaFoldDB" id="A0A3B0ULL0"/>
<dbReference type="SMART" id="SM00448">
    <property type="entry name" value="REC"/>
    <property type="match status" value="1"/>
</dbReference>
<dbReference type="InterPro" id="IPR035965">
    <property type="entry name" value="PAS-like_dom_sf"/>
</dbReference>